<keyword evidence="1" id="KW-0479">Metal-binding</keyword>
<name>A0A482XML1_LAOST</name>
<dbReference type="PROSITE" id="PS51788">
    <property type="entry name" value="CULT"/>
    <property type="match status" value="1"/>
</dbReference>
<organism evidence="5 6">
    <name type="scientific">Laodelphax striatellus</name>
    <name type="common">Small brown planthopper</name>
    <name type="synonym">Delphax striatella</name>
    <dbReference type="NCBI Taxonomy" id="195883"/>
    <lineage>
        <taxon>Eukaryota</taxon>
        <taxon>Metazoa</taxon>
        <taxon>Ecdysozoa</taxon>
        <taxon>Arthropoda</taxon>
        <taxon>Hexapoda</taxon>
        <taxon>Insecta</taxon>
        <taxon>Pterygota</taxon>
        <taxon>Neoptera</taxon>
        <taxon>Paraneoptera</taxon>
        <taxon>Hemiptera</taxon>
        <taxon>Auchenorrhyncha</taxon>
        <taxon>Fulgoroidea</taxon>
        <taxon>Delphacidae</taxon>
        <taxon>Criomorphinae</taxon>
        <taxon>Laodelphax</taxon>
    </lineage>
</organism>
<dbReference type="EMBL" id="QKKF02005390">
    <property type="protein sequence ID" value="RZF46924.1"/>
    <property type="molecule type" value="Genomic_DNA"/>
</dbReference>
<evidence type="ECO:0000256" key="1">
    <source>
        <dbReference type="ARBA" id="ARBA00022723"/>
    </source>
</evidence>
<keyword evidence="2" id="KW-0862">Zinc</keyword>
<dbReference type="GO" id="GO:0046872">
    <property type="term" value="F:metal ion binding"/>
    <property type="evidence" value="ECO:0007669"/>
    <property type="project" value="UniProtKB-KW"/>
</dbReference>
<dbReference type="Gene3D" id="2.170.150.20">
    <property type="entry name" value="Peptide methionine sulfoxide reductase"/>
    <property type="match status" value="1"/>
</dbReference>
<evidence type="ECO:0000259" key="4">
    <source>
        <dbReference type="PROSITE" id="PS51788"/>
    </source>
</evidence>
<evidence type="ECO:0000256" key="2">
    <source>
        <dbReference type="ARBA" id="ARBA00022833"/>
    </source>
</evidence>
<dbReference type="AlphaFoldDB" id="A0A482XML1"/>
<feature type="signal peptide" evidence="3">
    <location>
        <begin position="1"/>
        <end position="21"/>
    </location>
</feature>
<dbReference type="InterPro" id="IPR004910">
    <property type="entry name" value="Yippee/Mis18/Cereblon"/>
</dbReference>
<feature type="domain" description="CULT" evidence="4">
    <location>
        <begin position="32"/>
        <end position="159"/>
    </location>
</feature>
<dbReference type="STRING" id="195883.A0A482XML1"/>
<keyword evidence="6" id="KW-1185">Reference proteome</keyword>
<keyword evidence="3" id="KW-0732">Signal</keyword>
<evidence type="ECO:0000256" key="3">
    <source>
        <dbReference type="SAM" id="SignalP"/>
    </source>
</evidence>
<reference evidence="5 6" key="1">
    <citation type="journal article" date="2017" name="Gigascience">
        <title>Genome sequence of the small brown planthopper, Laodelphax striatellus.</title>
        <authorList>
            <person name="Zhu J."/>
            <person name="Jiang F."/>
            <person name="Wang X."/>
            <person name="Yang P."/>
            <person name="Bao Y."/>
            <person name="Zhao W."/>
            <person name="Wang W."/>
            <person name="Lu H."/>
            <person name="Wang Q."/>
            <person name="Cui N."/>
            <person name="Li J."/>
            <person name="Chen X."/>
            <person name="Luo L."/>
            <person name="Yu J."/>
            <person name="Kang L."/>
            <person name="Cui F."/>
        </authorList>
    </citation>
    <scope>NUCLEOTIDE SEQUENCE [LARGE SCALE GENOMIC DNA]</scope>
    <source>
        <strain evidence="5">Lst14</strain>
    </source>
</reference>
<proteinExistence type="predicted"/>
<evidence type="ECO:0000313" key="5">
    <source>
        <dbReference type="EMBL" id="RZF46924.1"/>
    </source>
</evidence>
<protein>
    <recommendedName>
        <fullName evidence="4">CULT domain-containing protein</fullName>
    </recommendedName>
</protein>
<dbReference type="InParanoid" id="A0A482XML1"/>
<dbReference type="CDD" id="cd15777">
    <property type="entry name" value="CRBN_C_like"/>
    <property type="match status" value="1"/>
</dbReference>
<accession>A0A482XML1</accession>
<sequence>MYPASYLASAIFFILLTSCVSKNEEIKPTAVSDFLLCRQCGTDLASATTIVSYQSPAAEGRKNVTLFGLQNVLLQTLRNPLNIKFQVITLTKASCIGTGHWHVEDSWFPGYAWKTCLCTHCNNHLGWLFEPIATAHNGRQYTSSKGFYALILDNVISEFYSNSLLATPKHTFHIKKQHQDL</sequence>
<dbReference type="InterPro" id="IPR034750">
    <property type="entry name" value="CULT"/>
</dbReference>
<feature type="chain" id="PRO_5019810403" description="CULT domain-containing protein" evidence="3">
    <location>
        <begin position="22"/>
        <end position="181"/>
    </location>
</feature>
<dbReference type="OrthoDB" id="5778218at2759"/>
<dbReference type="Pfam" id="PF03226">
    <property type="entry name" value="Yippee-Mis18"/>
    <property type="match status" value="1"/>
</dbReference>
<gene>
    <name evidence="5" type="ORF">LSTR_LSTR013236</name>
</gene>
<evidence type="ECO:0000313" key="6">
    <source>
        <dbReference type="Proteomes" id="UP000291343"/>
    </source>
</evidence>
<comment type="caution">
    <text evidence="5">The sequence shown here is derived from an EMBL/GenBank/DDBJ whole genome shotgun (WGS) entry which is preliminary data.</text>
</comment>
<dbReference type="Proteomes" id="UP000291343">
    <property type="component" value="Unassembled WGS sequence"/>
</dbReference>